<evidence type="ECO:0000313" key="3">
    <source>
        <dbReference type="Proteomes" id="UP000598360"/>
    </source>
</evidence>
<feature type="domain" description="HTH iclR-type" evidence="1">
    <location>
        <begin position="16"/>
        <end position="76"/>
    </location>
</feature>
<evidence type="ECO:0000259" key="1">
    <source>
        <dbReference type="PROSITE" id="PS51077"/>
    </source>
</evidence>
<comment type="caution">
    <text evidence="2">The sequence shown here is derived from an EMBL/GenBank/DDBJ whole genome shotgun (WGS) entry which is preliminary data.</text>
</comment>
<dbReference type="EMBL" id="JADEYC010000030">
    <property type="protein sequence ID" value="MBE9376009.1"/>
    <property type="molecule type" value="Genomic_DNA"/>
</dbReference>
<reference evidence="2" key="1">
    <citation type="submission" date="2020-10" db="EMBL/GenBank/DDBJ databases">
        <title>Diversity and distribution of actinomycetes associated with coral in the coast of Hainan.</title>
        <authorList>
            <person name="Li F."/>
        </authorList>
    </citation>
    <scope>NUCLEOTIDE SEQUENCE</scope>
    <source>
        <strain evidence="2">HNM0983</strain>
    </source>
</reference>
<keyword evidence="3" id="KW-1185">Reference proteome</keyword>
<evidence type="ECO:0000313" key="2">
    <source>
        <dbReference type="EMBL" id="MBE9376009.1"/>
    </source>
</evidence>
<sequence length="91" mass="9684">MTAANGLRAGGTRRPPSVVERMTLILDVFPGRTSWLTLAEVTRDSGLPRSTVFRILVQLVELDWIEHGAPGYRLGTRAHGLSTGTAVGAAG</sequence>
<dbReference type="Gene3D" id="1.10.10.10">
    <property type="entry name" value="Winged helix-like DNA-binding domain superfamily/Winged helix DNA-binding domain"/>
    <property type="match status" value="1"/>
</dbReference>
<accession>A0A929BA01</accession>
<dbReference type="Pfam" id="PF09339">
    <property type="entry name" value="HTH_IclR"/>
    <property type="match status" value="1"/>
</dbReference>
<dbReference type="InterPro" id="IPR036390">
    <property type="entry name" value="WH_DNA-bd_sf"/>
</dbReference>
<dbReference type="AlphaFoldDB" id="A0A929BA01"/>
<dbReference type="Proteomes" id="UP000598360">
    <property type="component" value="Unassembled WGS sequence"/>
</dbReference>
<dbReference type="PROSITE" id="PS51077">
    <property type="entry name" value="HTH_ICLR"/>
    <property type="match status" value="1"/>
</dbReference>
<dbReference type="InterPro" id="IPR005471">
    <property type="entry name" value="Tscrpt_reg_IclR_N"/>
</dbReference>
<gene>
    <name evidence="2" type="ORF">IQ251_16280</name>
</gene>
<dbReference type="GO" id="GO:0006355">
    <property type="term" value="P:regulation of DNA-templated transcription"/>
    <property type="evidence" value="ECO:0007669"/>
    <property type="project" value="InterPro"/>
</dbReference>
<dbReference type="SUPFAM" id="SSF46785">
    <property type="entry name" value="Winged helix' DNA-binding domain"/>
    <property type="match status" value="1"/>
</dbReference>
<dbReference type="GO" id="GO:0003677">
    <property type="term" value="F:DNA binding"/>
    <property type="evidence" value="ECO:0007669"/>
    <property type="project" value="InterPro"/>
</dbReference>
<dbReference type="InterPro" id="IPR036388">
    <property type="entry name" value="WH-like_DNA-bd_sf"/>
</dbReference>
<organism evidence="2 3">
    <name type="scientific">Saccharopolyspora montiporae</name>
    <dbReference type="NCBI Taxonomy" id="2781240"/>
    <lineage>
        <taxon>Bacteria</taxon>
        <taxon>Bacillati</taxon>
        <taxon>Actinomycetota</taxon>
        <taxon>Actinomycetes</taxon>
        <taxon>Pseudonocardiales</taxon>
        <taxon>Pseudonocardiaceae</taxon>
        <taxon>Saccharopolyspora</taxon>
    </lineage>
</organism>
<proteinExistence type="predicted"/>
<protein>
    <submittedName>
        <fullName evidence="2">Helix-turn-helix domain-containing protein</fullName>
    </submittedName>
</protein>
<dbReference type="RefSeq" id="WP_193929452.1">
    <property type="nucleotide sequence ID" value="NZ_JADEYC010000030.1"/>
</dbReference>
<name>A0A929BA01_9PSEU</name>